<evidence type="ECO:0000313" key="3">
    <source>
        <dbReference type="Proteomes" id="UP000186309"/>
    </source>
</evidence>
<reference evidence="3" key="1">
    <citation type="submission" date="2016-12" db="EMBL/GenBank/DDBJ databases">
        <title>Comparative genomics of four Isosphaeraceae planctomycetes: a common pool of plasmids and glycoside hydrolase genes.</title>
        <authorList>
            <person name="Ivanova A."/>
        </authorList>
    </citation>
    <scope>NUCLEOTIDE SEQUENCE [LARGE SCALE GENOMIC DNA]</scope>
    <source>
        <strain evidence="3">PX4</strain>
    </source>
</reference>
<protein>
    <recommendedName>
        <fullName evidence="4">PEP-CTERM protein-sorting domain-containing protein</fullName>
    </recommendedName>
</protein>
<keyword evidence="3" id="KW-1185">Reference proteome</keyword>
<feature type="signal peptide" evidence="1">
    <location>
        <begin position="1"/>
        <end position="29"/>
    </location>
</feature>
<dbReference type="Proteomes" id="UP000186309">
    <property type="component" value="Chromosome"/>
</dbReference>
<keyword evidence="1" id="KW-0732">Signal</keyword>
<accession>A0A1U7CM61</accession>
<evidence type="ECO:0000256" key="1">
    <source>
        <dbReference type="SAM" id="SignalP"/>
    </source>
</evidence>
<evidence type="ECO:0000313" key="2">
    <source>
        <dbReference type="EMBL" id="APW60025.1"/>
    </source>
</evidence>
<proteinExistence type="predicted"/>
<gene>
    <name evidence="2" type="ORF">BSF38_01487</name>
</gene>
<dbReference type="AlphaFoldDB" id="A0A1U7CM61"/>
<dbReference type="RefSeq" id="WP_076344389.1">
    <property type="nucleotide sequence ID" value="NZ_CP019082.1"/>
</dbReference>
<dbReference type="EMBL" id="CP019082">
    <property type="protein sequence ID" value="APW60025.1"/>
    <property type="molecule type" value="Genomic_DNA"/>
</dbReference>
<organism evidence="2 3">
    <name type="scientific">Paludisphaera borealis</name>
    <dbReference type="NCBI Taxonomy" id="1387353"/>
    <lineage>
        <taxon>Bacteria</taxon>
        <taxon>Pseudomonadati</taxon>
        <taxon>Planctomycetota</taxon>
        <taxon>Planctomycetia</taxon>
        <taxon>Isosphaerales</taxon>
        <taxon>Isosphaeraceae</taxon>
        <taxon>Paludisphaera</taxon>
    </lineage>
</organism>
<evidence type="ECO:0008006" key="4">
    <source>
        <dbReference type="Google" id="ProtNLM"/>
    </source>
</evidence>
<dbReference type="STRING" id="1387353.BSF38_01487"/>
<name>A0A1U7CM61_9BACT</name>
<dbReference type="KEGG" id="pbor:BSF38_01487"/>
<feature type="chain" id="PRO_5012775547" description="PEP-CTERM protein-sorting domain-containing protein" evidence="1">
    <location>
        <begin position="30"/>
        <end position="289"/>
    </location>
</feature>
<sequence length="289" mass="30250">MPLSLRASRATLILWLTIVAAFSAHHAKASPTLSYNIVNLGPMTSDAPIYGEDPDGGLVFAVNGAAWRFNPSSYSPIDTTGLPTTLPTYSGFMDYGNPDNDYHYLSKGYQNASGFTVYTESSGVYGHSVGQTVLNAGQAPFSVDSLAKTIGGTASIPPGGGSYYRNGPGFVVAGINSLNQVLFSNPGYYWPTGATVNLYDSRSGSVVDLAQTIGYAYSPSLTIPLALDEQGRILLSLPRSDGSGTDLLLLSPTDLPIGPVAIPEPSLIAFAACVAAGAVLRTAKRSKLR</sequence>